<evidence type="ECO:0000256" key="2">
    <source>
        <dbReference type="ARBA" id="ARBA00022898"/>
    </source>
</evidence>
<dbReference type="Proteomes" id="UP000569914">
    <property type="component" value="Unassembled WGS sequence"/>
</dbReference>
<dbReference type="Pfam" id="PF00392">
    <property type="entry name" value="GntR"/>
    <property type="match status" value="1"/>
</dbReference>
<dbReference type="RefSeq" id="WP_179758066.1">
    <property type="nucleotide sequence ID" value="NZ_JACCBU010000001.1"/>
</dbReference>
<dbReference type="InterPro" id="IPR004839">
    <property type="entry name" value="Aminotransferase_I/II_large"/>
</dbReference>
<dbReference type="InterPro" id="IPR036390">
    <property type="entry name" value="WH_DNA-bd_sf"/>
</dbReference>
<evidence type="ECO:0000313" key="8">
    <source>
        <dbReference type="Proteomes" id="UP000569914"/>
    </source>
</evidence>
<keyword evidence="3" id="KW-0805">Transcription regulation</keyword>
<dbReference type="PANTHER" id="PTHR46577:SF1">
    <property type="entry name" value="HTH-TYPE TRANSCRIPTIONAL REGULATORY PROTEIN GABR"/>
    <property type="match status" value="1"/>
</dbReference>
<evidence type="ECO:0000256" key="3">
    <source>
        <dbReference type="ARBA" id="ARBA00023015"/>
    </source>
</evidence>
<keyword evidence="2" id="KW-0663">Pyridoxal phosphate</keyword>
<evidence type="ECO:0000256" key="4">
    <source>
        <dbReference type="ARBA" id="ARBA00023125"/>
    </source>
</evidence>
<accession>A0A7Y9LG26</accession>
<comment type="similarity">
    <text evidence="1">In the C-terminal section; belongs to the class-I pyridoxal-phosphate-dependent aminotransferase family.</text>
</comment>
<keyword evidence="5" id="KW-0804">Transcription</keyword>
<dbReference type="SUPFAM" id="SSF46785">
    <property type="entry name" value="Winged helix' DNA-binding domain"/>
    <property type="match status" value="1"/>
</dbReference>
<proteinExistence type="inferred from homology"/>
<evidence type="ECO:0000259" key="6">
    <source>
        <dbReference type="PROSITE" id="PS50949"/>
    </source>
</evidence>
<keyword evidence="4" id="KW-0238">DNA-binding</keyword>
<dbReference type="CDD" id="cd07377">
    <property type="entry name" value="WHTH_GntR"/>
    <property type="match status" value="1"/>
</dbReference>
<protein>
    <submittedName>
        <fullName evidence="7">GntR family transcriptional regulator/MocR family aminotransferase</fullName>
    </submittedName>
</protein>
<organism evidence="7 8">
    <name type="scientific">Microlunatus parietis</name>
    <dbReference type="NCBI Taxonomy" id="682979"/>
    <lineage>
        <taxon>Bacteria</taxon>
        <taxon>Bacillati</taxon>
        <taxon>Actinomycetota</taxon>
        <taxon>Actinomycetes</taxon>
        <taxon>Propionibacteriales</taxon>
        <taxon>Propionibacteriaceae</taxon>
        <taxon>Microlunatus</taxon>
    </lineage>
</organism>
<keyword evidence="8" id="KW-1185">Reference proteome</keyword>
<dbReference type="SMART" id="SM00345">
    <property type="entry name" value="HTH_GNTR"/>
    <property type="match status" value="1"/>
</dbReference>
<dbReference type="CDD" id="cd00609">
    <property type="entry name" value="AAT_like"/>
    <property type="match status" value="1"/>
</dbReference>
<dbReference type="Gene3D" id="1.10.10.10">
    <property type="entry name" value="Winged helix-like DNA-binding domain superfamily/Winged helix DNA-binding domain"/>
    <property type="match status" value="1"/>
</dbReference>
<dbReference type="SUPFAM" id="SSF53383">
    <property type="entry name" value="PLP-dependent transferases"/>
    <property type="match status" value="1"/>
</dbReference>
<evidence type="ECO:0000256" key="1">
    <source>
        <dbReference type="ARBA" id="ARBA00005384"/>
    </source>
</evidence>
<dbReference type="EMBL" id="JACCBU010000001">
    <property type="protein sequence ID" value="NYE75585.1"/>
    <property type="molecule type" value="Genomic_DNA"/>
</dbReference>
<dbReference type="GO" id="GO:0003700">
    <property type="term" value="F:DNA-binding transcription factor activity"/>
    <property type="evidence" value="ECO:0007669"/>
    <property type="project" value="InterPro"/>
</dbReference>
<dbReference type="Pfam" id="PF00155">
    <property type="entry name" value="Aminotran_1_2"/>
    <property type="match status" value="1"/>
</dbReference>
<sequence>MADRAPRLAWDLVLDLSEVEDGPLYQRLARALRAAIRNGRLPGDTALPPSRILAAELGISRATVTEAYGQLTAEGYLTARSGSATRVRPGLVWQAEAEPVADPDPRPWRIDLGPGIADLNLFPRTAWAEAMRRAIGGLPAGELAAAYPAGHPRARRAVAGYLRRARDAYADAAGTLLVPSASAGMRALAEALVRAGLTEIAVEDPSWGRLRDLCAAHGLTPRPVPVDADGLLVDRLTGLAGVRAVLITPAHQFPSGVALSPARRAALLAWCRDVDGLIIEDDYDAPFRYDRAQVASLQGMAPDRVALLGSVSKTLSPALGLGWLVPPPDWIEPVATALDGIGPSTVDAVAFAELIESGRYDQQLRRLRLSYRKRRDRLVERLAAELPELPVSGLSAGLHLVLGLPPATDVPDLVRRAAEADLHLVDHDRYRAADRPPDPPALVLGYGNLRDAQVVPAVRLLRELLANRPRRPTTAP</sequence>
<comment type="caution">
    <text evidence="7">The sequence shown here is derived from an EMBL/GenBank/DDBJ whole genome shotgun (WGS) entry which is preliminary data.</text>
</comment>
<feature type="domain" description="HTH gntR-type" evidence="6">
    <location>
        <begin position="22"/>
        <end position="90"/>
    </location>
</feature>
<keyword evidence="7" id="KW-0808">Transferase</keyword>
<dbReference type="InterPro" id="IPR051446">
    <property type="entry name" value="HTH_trans_reg/aminotransferase"/>
</dbReference>
<dbReference type="InterPro" id="IPR015421">
    <property type="entry name" value="PyrdxlP-dep_Trfase_major"/>
</dbReference>
<evidence type="ECO:0000256" key="5">
    <source>
        <dbReference type="ARBA" id="ARBA00023163"/>
    </source>
</evidence>
<dbReference type="Gene3D" id="3.40.640.10">
    <property type="entry name" value="Type I PLP-dependent aspartate aminotransferase-like (Major domain)"/>
    <property type="match status" value="1"/>
</dbReference>
<name>A0A7Y9LG26_9ACTN</name>
<dbReference type="GO" id="GO:0030170">
    <property type="term" value="F:pyridoxal phosphate binding"/>
    <property type="evidence" value="ECO:0007669"/>
    <property type="project" value="InterPro"/>
</dbReference>
<dbReference type="PRINTS" id="PR00035">
    <property type="entry name" value="HTHGNTR"/>
</dbReference>
<dbReference type="AlphaFoldDB" id="A0A7Y9LG26"/>
<dbReference type="GO" id="GO:0008483">
    <property type="term" value="F:transaminase activity"/>
    <property type="evidence" value="ECO:0007669"/>
    <property type="project" value="UniProtKB-KW"/>
</dbReference>
<reference evidence="7 8" key="1">
    <citation type="submission" date="2020-07" db="EMBL/GenBank/DDBJ databases">
        <title>Sequencing the genomes of 1000 actinobacteria strains.</title>
        <authorList>
            <person name="Klenk H.-P."/>
        </authorList>
    </citation>
    <scope>NUCLEOTIDE SEQUENCE [LARGE SCALE GENOMIC DNA]</scope>
    <source>
        <strain evidence="7 8">DSM 22083</strain>
    </source>
</reference>
<dbReference type="InterPro" id="IPR000524">
    <property type="entry name" value="Tscrpt_reg_HTH_GntR"/>
</dbReference>
<keyword evidence="7" id="KW-0032">Aminotransferase</keyword>
<dbReference type="GO" id="GO:0003677">
    <property type="term" value="F:DNA binding"/>
    <property type="evidence" value="ECO:0007669"/>
    <property type="project" value="UniProtKB-KW"/>
</dbReference>
<dbReference type="InterPro" id="IPR015424">
    <property type="entry name" value="PyrdxlP-dep_Trfase"/>
</dbReference>
<dbReference type="PROSITE" id="PS50949">
    <property type="entry name" value="HTH_GNTR"/>
    <property type="match status" value="1"/>
</dbReference>
<evidence type="ECO:0000313" key="7">
    <source>
        <dbReference type="EMBL" id="NYE75585.1"/>
    </source>
</evidence>
<gene>
    <name evidence="7" type="ORF">BKA15_006914</name>
</gene>
<dbReference type="PANTHER" id="PTHR46577">
    <property type="entry name" value="HTH-TYPE TRANSCRIPTIONAL REGULATORY PROTEIN GABR"/>
    <property type="match status" value="1"/>
</dbReference>
<dbReference type="InterPro" id="IPR036388">
    <property type="entry name" value="WH-like_DNA-bd_sf"/>
</dbReference>